<dbReference type="Pfam" id="PF13439">
    <property type="entry name" value="Glyco_transf_4"/>
    <property type="match status" value="1"/>
</dbReference>
<reference evidence="2 3" key="1">
    <citation type="submission" date="2020-08" db="EMBL/GenBank/DDBJ databases">
        <title>Genomic Encyclopedia of Type Strains, Phase III (KMG-III): the genomes of soil and plant-associated and newly described type strains.</title>
        <authorList>
            <person name="Whitman W."/>
        </authorList>
    </citation>
    <scope>NUCLEOTIDE SEQUENCE [LARGE SCALE GENOMIC DNA]</scope>
    <source>
        <strain evidence="2 3">CECT 7282</strain>
    </source>
</reference>
<name>A0A839V5Y2_9GAMM</name>
<evidence type="ECO:0000313" key="3">
    <source>
        <dbReference type="Proteomes" id="UP000547614"/>
    </source>
</evidence>
<dbReference type="Proteomes" id="UP000547614">
    <property type="component" value="Unassembled WGS sequence"/>
</dbReference>
<sequence>MHIVHIITSLGHGGAQSALCRLCLNDRNNRHTIIAMIEGGRHEPELREHGIEILGLGIRRQRDVMAGSLRLWTLLRRYRPDVVQTWMYHPDLIGGIVARLAGLRHVCWGIRHSSLEPGHSARSTIMIAKACAWLSRWVPERVVCCAHQAAEVHHALGYDRRKSVVISNGYDLSSFYPRASCLPPSPSRAMPDDPSLTGVEARLGERLGRATGMPELDDGMPVLDAEVPVQDIPTPGNSVPVVGMVGRFNPQKDHEGLLRALAIVKRRGHDFRCRLIGPEIDEHNPRLLAWLRTGDLHDRVELLGARADIAELMNGLDLHILSSAFGEGFPNVIAEAMACGTPCVATDVGDTALIIGETGWVVPPRESERLAEAIIEALMERKAHPHRWAQRQHAAVERIRANFTIDRMVEGFDHVWKECLQGRD</sequence>
<dbReference type="PANTHER" id="PTHR12526">
    <property type="entry name" value="GLYCOSYLTRANSFERASE"/>
    <property type="match status" value="1"/>
</dbReference>
<dbReference type="EMBL" id="JACHXP010000002">
    <property type="protein sequence ID" value="MBB3189408.1"/>
    <property type="molecule type" value="Genomic_DNA"/>
</dbReference>
<accession>A0A839V5Y2</accession>
<dbReference type="Pfam" id="PF13692">
    <property type="entry name" value="Glyco_trans_1_4"/>
    <property type="match status" value="1"/>
</dbReference>
<feature type="domain" description="Glycosyltransferase subfamily 4-like N-terminal" evidence="1">
    <location>
        <begin position="24"/>
        <end position="173"/>
    </location>
</feature>
<organism evidence="2 3">
    <name type="scientific">Halomonas cerina</name>
    <dbReference type="NCBI Taxonomy" id="447424"/>
    <lineage>
        <taxon>Bacteria</taxon>
        <taxon>Pseudomonadati</taxon>
        <taxon>Pseudomonadota</taxon>
        <taxon>Gammaproteobacteria</taxon>
        <taxon>Oceanospirillales</taxon>
        <taxon>Halomonadaceae</taxon>
        <taxon>Halomonas</taxon>
    </lineage>
</organism>
<dbReference type="SUPFAM" id="SSF53756">
    <property type="entry name" value="UDP-Glycosyltransferase/glycogen phosphorylase"/>
    <property type="match status" value="1"/>
</dbReference>
<dbReference type="RefSeq" id="WP_183324161.1">
    <property type="nucleotide sequence ID" value="NZ_JACHXP010000002.1"/>
</dbReference>
<dbReference type="Gene3D" id="3.40.50.2000">
    <property type="entry name" value="Glycogen Phosphorylase B"/>
    <property type="match status" value="2"/>
</dbReference>
<proteinExistence type="predicted"/>
<evidence type="ECO:0000313" key="2">
    <source>
        <dbReference type="EMBL" id="MBB3189408.1"/>
    </source>
</evidence>
<gene>
    <name evidence="2" type="ORF">FHR94_000630</name>
</gene>
<comment type="caution">
    <text evidence="2">The sequence shown here is derived from an EMBL/GenBank/DDBJ whole genome shotgun (WGS) entry which is preliminary data.</text>
</comment>
<dbReference type="PANTHER" id="PTHR12526:SF630">
    <property type="entry name" value="GLYCOSYLTRANSFERASE"/>
    <property type="match status" value="1"/>
</dbReference>
<dbReference type="GO" id="GO:0016757">
    <property type="term" value="F:glycosyltransferase activity"/>
    <property type="evidence" value="ECO:0007669"/>
    <property type="project" value="UniProtKB-ARBA"/>
</dbReference>
<evidence type="ECO:0000259" key="1">
    <source>
        <dbReference type="Pfam" id="PF13439"/>
    </source>
</evidence>
<dbReference type="InterPro" id="IPR028098">
    <property type="entry name" value="Glyco_trans_4-like_N"/>
</dbReference>
<keyword evidence="3" id="KW-1185">Reference proteome</keyword>
<keyword evidence="2" id="KW-0808">Transferase</keyword>
<protein>
    <submittedName>
        <fullName evidence="2">Glycosyltransferase involved in cell wall biosynthesis</fullName>
    </submittedName>
</protein>
<dbReference type="AlphaFoldDB" id="A0A839V5Y2"/>